<evidence type="ECO:0000256" key="3">
    <source>
        <dbReference type="ARBA" id="ARBA00022603"/>
    </source>
</evidence>
<organism evidence="11 12">
    <name type="scientific">Enhygromyxa salina</name>
    <dbReference type="NCBI Taxonomy" id="215803"/>
    <lineage>
        <taxon>Bacteria</taxon>
        <taxon>Pseudomonadati</taxon>
        <taxon>Myxococcota</taxon>
        <taxon>Polyangia</taxon>
        <taxon>Nannocystales</taxon>
        <taxon>Nannocystaceae</taxon>
        <taxon>Enhygromyxa</taxon>
    </lineage>
</organism>
<feature type="binding site" evidence="7 8">
    <location>
        <position position="100"/>
    </location>
    <ligand>
        <name>S-adenosyl-L-methionine</name>
        <dbReference type="ChEBI" id="CHEBI:59789"/>
    </ligand>
</feature>
<dbReference type="AlphaFoldDB" id="A0A0C1ZU10"/>
<feature type="binding site" evidence="7 8">
    <location>
        <position position="54"/>
    </location>
    <ligand>
        <name>S-adenosyl-L-methionine</name>
        <dbReference type="ChEBI" id="CHEBI:59789"/>
    </ligand>
</feature>
<dbReference type="SUPFAM" id="SSF53335">
    <property type="entry name" value="S-adenosyl-L-methionine-dependent methyltransferases"/>
    <property type="match status" value="1"/>
</dbReference>
<feature type="binding site" evidence="7 8">
    <location>
        <position position="27"/>
    </location>
    <ligand>
        <name>S-adenosyl-L-methionine</name>
        <dbReference type="ChEBI" id="CHEBI:59789"/>
    </ligand>
</feature>
<evidence type="ECO:0000256" key="7">
    <source>
        <dbReference type="HAMAP-Rule" id="MF_00607"/>
    </source>
</evidence>
<dbReference type="Gene3D" id="3.40.50.150">
    <property type="entry name" value="Vaccinia Virus protein VP39"/>
    <property type="match status" value="1"/>
</dbReference>
<keyword evidence="6 7" id="KW-0694">RNA-binding</keyword>
<keyword evidence="2 7" id="KW-0698">rRNA processing</keyword>
<keyword evidence="3 7" id="KW-0489">Methyltransferase</keyword>
<evidence type="ECO:0000256" key="1">
    <source>
        <dbReference type="ARBA" id="ARBA00022490"/>
    </source>
</evidence>
<dbReference type="Gene3D" id="1.10.8.100">
    <property type="entry name" value="Ribosomal RNA adenine dimethylase-like, domain 2"/>
    <property type="match status" value="1"/>
</dbReference>
<gene>
    <name evidence="7" type="primary">rsmA</name>
    <name evidence="7" type="synonym">ksgA</name>
    <name evidence="11" type="ORF">DB30_06691</name>
</gene>
<evidence type="ECO:0000256" key="5">
    <source>
        <dbReference type="ARBA" id="ARBA00022691"/>
    </source>
</evidence>
<dbReference type="PANTHER" id="PTHR11727">
    <property type="entry name" value="DIMETHYLADENOSINE TRANSFERASE"/>
    <property type="match status" value="1"/>
</dbReference>
<evidence type="ECO:0000256" key="2">
    <source>
        <dbReference type="ARBA" id="ARBA00022552"/>
    </source>
</evidence>
<keyword evidence="1 7" id="KW-0963">Cytoplasm</keyword>
<comment type="catalytic activity">
    <reaction evidence="7">
        <text>adenosine(1518)/adenosine(1519) in 16S rRNA + 4 S-adenosyl-L-methionine = N(6)-dimethyladenosine(1518)/N(6)-dimethyladenosine(1519) in 16S rRNA + 4 S-adenosyl-L-homocysteine + 4 H(+)</text>
        <dbReference type="Rhea" id="RHEA:19609"/>
        <dbReference type="Rhea" id="RHEA-COMP:10232"/>
        <dbReference type="Rhea" id="RHEA-COMP:10233"/>
        <dbReference type="ChEBI" id="CHEBI:15378"/>
        <dbReference type="ChEBI" id="CHEBI:57856"/>
        <dbReference type="ChEBI" id="CHEBI:59789"/>
        <dbReference type="ChEBI" id="CHEBI:74411"/>
        <dbReference type="ChEBI" id="CHEBI:74493"/>
        <dbReference type="EC" id="2.1.1.182"/>
    </reaction>
</comment>
<dbReference type="CDD" id="cd02440">
    <property type="entry name" value="AdoMet_MTases"/>
    <property type="match status" value="1"/>
</dbReference>
<feature type="domain" description="Ribosomal RNA adenine methylase transferase N-terminal" evidence="10">
    <location>
        <begin position="34"/>
        <end position="211"/>
    </location>
</feature>
<feature type="binding site" evidence="7 8">
    <location>
        <position position="29"/>
    </location>
    <ligand>
        <name>S-adenosyl-L-methionine</name>
        <dbReference type="ChEBI" id="CHEBI:59789"/>
    </ligand>
</feature>
<name>A0A0C1ZU10_9BACT</name>
<comment type="caution">
    <text evidence="11">The sequence shown here is derived from an EMBL/GenBank/DDBJ whole genome shotgun (WGS) entry which is preliminary data.</text>
</comment>
<dbReference type="InterPro" id="IPR029063">
    <property type="entry name" value="SAM-dependent_MTases_sf"/>
</dbReference>
<feature type="compositionally biased region" description="Low complexity" evidence="9">
    <location>
        <begin position="286"/>
        <end position="310"/>
    </location>
</feature>
<feature type="region of interest" description="Disordered" evidence="9">
    <location>
        <begin position="276"/>
        <end position="310"/>
    </location>
</feature>
<dbReference type="NCBIfam" id="TIGR00755">
    <property type="entry name" value="ksgA"/>
    <property type="match status" value="1"/>
</dbReference>
<keyword evidence="5 7" id="KW-0949">S-adenosyl-L-methionine</keyword>
<accession>A0A0C1ZU10</accession>
<proteinExistence type="inferred from homology"/>
<dbReference type="InterPro" id="IPR020598">
    <property type="entry name" value="rRNA_Ade_methylase_Trfase_N"/>
</dbReference>
<dbReference type="Pfam" id="PF00398">
    <property type="entry name" value="RrnaAD"/>
    <property type="match status" value="1"/>
</dbReference>
<evidence type="ECO:0000313" key="11">
    <source>
        <dbReference type="EMBL" id="KIG14543.1"/>
    </source>
</evidence>
<dbReference type="HAMAP" id="MF_00607">
    <property type="entry name" value="16SrRNA_methyltr_A"/>
    <property type="match status" value="1"/>
</dbReference>
<protein>
    <recommendedName>
        <fullName evidence="7">Ribosomal RNA small subunit methyltransferase A</fullName>
        <ecNumber evidence="7">2.1.1.182</ecNumber>
    </recommendedName>
    <alternativeName>
        <fullName evidence="7">16S rRNA (adenine(1518)-N(6)/adenine(1519)-N(6))-dimethyltransferase</fullName>
    </alternativeName>
    <alternativeName>
        <fullName evidence="7">16S rRNA dimethyladenosine transferase</fullName>
    </alternativeName>
    <alternativeName>
        <fullName evidence="7">16S rRNA dimethylase</fullName>
    </alternativeName>
    <alternativeName>
        <fullName evidence="7">S-adenosylmethionine-6-N', N'-adenosyl(rRNA) dimethyltransferase</fullName>
    </alternativeName>
</protein>
<sequence length="310" mass="33462">MTQPQIPSPAELLRRHGLSPRKSWGQNFLHEREIHYEIVAAAKAGPGRTVIEIGAGLGTLTAHLLATGARVEAIERDRDLCVVLRAELGAQPQFVLHEADAVRFDYAAIAQPLIEAGQRPPAVVGNLPYQLTGMLLFALLEHSPITGPWIVMVQREVADRLCAEPGSKRYGGVTAALSRVRRISRVCAVSRGCFLPPPRVDSAVVRLEPRPTALGEVADPSEYLRLVRTCFQRRRKTLANALAGVAADRDQALRWIAVAELDPKIRPERLGPAQFAALQRAREAEATATQATNSASPASPAGPTSQAGPT</sequence>
<dbReference type="GO" id="GO:0052908">
    <property type="term" value="F:16S rRNA (adenine(1518)-N(6)/adenine(1519)-N(6))-dimethyltransferase activity"/>
    <property type="evidence" value="ECO:0007669"/>
    <property type="project" value="UniProtKB-EC"/>
</dbReference>
<dbReference type="InterPro" id="IPR001737">
    <property type="entry name" value="KsgA/Erm"/>
</dbReference>
<dbReference type="InterPro" id="IPR023165">
    <property type="entry name" value="rRNA_Ade_diMease-like_C"/>
</dbReference>
<dbReference type="InterPro" id="IPR020596">
    <property type="entry name" value="rRNA_Ade_Mease_Trfase_CS"/>
</dbReference>
<evidence type="ECO:0000256" key="6">
    <source>
        <dbReference type="ARBA" id="ARBA00022884"/>
    </source>
</evidence>
<dbReference type="PROSITE" id="PS51689">
    <property type="entry name" value="SAM_RNA_A_N6_MT"/>
    <property type="match status" value="1"/>
</dbReference>
<dbReference type="PROSITE" id="PS01131">
    <property type="entry name" value="RRNA_A_DIMETH"/>
    <property type="match status" value="1"/>
</dbReference>
<feature type="binding site" evidence="7 8">
    <location>
        <position position="75"/>
    </location>
    <ligand>
        <name>S-adenosyl-L-methionine</name>
        <dbReference type="ChEBI" id="CHEBI:59789"/>
    </ligand>
</feature>
<comment type="similarity">
    <text evidence="7">Belongs to the class I-like SAM-binding methyltransferase superfamily. rRNA adenine N(6)-methyltransferase family. RsmA subfamily.</text>
</comment>
<evidence type="ECO:0000313" key="12">
    <source>
        <dbReference type="Proteomes" id="UP000031599"/>
    </source>
</evidence>
<evidence type="ECO:0000256" key="8">
    <source>
        <dbReference type="PROSITE-ProRule" id="PRU01026"/>
    </source>
</evidence>
<dbReference type="EMBL" id="JMCC02000071">
    <property type="protein sequence ID" value="KIG14543.1"/>
    <property type="molecule type" value="Genomic_DNA"/>
</dbReference>
<comment type="subcellular location">
    <subcellularLocation>
        <location evidence="7">Cytoplasm</location>
    </subcellularLocation>
</comment>
<dbReference type="GO" id="GO:0005829">
    <property type="term" value="C:cytosol"/>
    <property type="evidence" value="ECO:0007669"/>
    <property type="project" value="TreeGrafter"/>
</dbReference>
<reference evidence="11 12" key="1">
    <citation type="submission" date="2014-12" db="EMBL/GenBank/DDBJ databases">
        <title>Genome assembly of Enhygromyxa salina DSM 15201.</title>
        <authorList>
            <person name="Sharma G."/>
            <person name="Subramanian S."/>
        </authorList>
    </citation>
    <scope>NUCLEOTIDE SEQUENCE [LARGE SCALE GENOMIC DNA]</scope>
    <source>
        <strain evidence="11 12">DSM 15201</strain>
    </source>
</reference>
<evidence type="ECO:0000256" key="9">
    <source>
        <dbReference type="SAM" id="MobiDB-lite"/>
    </source>
</evidence>
<dbReference type="PANTHER" id="PTHR11727:SF7">
    <property type="entry name" value="DIMETHYLADENOSINE TRANSFERASE-RELATED"/>
    <property type="match status" value="1"/>
</dbReference>
<dbReference type="InterPro" id="IPR011530">
    <property type="entry name" value="rRNA_adenine_dimethylase"/>
</dbReference>
<dbReference type="RefSeq" id="WP_052553455.1">
    <property type="nucleotide sequence ID" value="NZ_JMCC02000071.1"/>
</dbReference>
<keyword evidence="4 7" id="KW-0808">Transferase</keyword>
<evidence type="ECO:0000259" key="10">
    <source>
        <dbReference type="SMART" id="SM00650"/>
    </source>
</evidence>
<feature type="binding site" evidence="7 8">
    <location>
        <position position="126"/>
    </location>
    <ligand>
        <name>S-adenosyl-L-methionine</name>
        <dbReference type="ChEBI" id="CHEBI:59789"/>
    </ligand>
</feature>
<evidence type="ECO:0000256" key="4">
    <source>
        <dbReference type="ARBA" id="ARBA00022679"/>
    </source>
</evidence>
<dbReference type="EC" id="2.1.1.182" evidence="7"/>
<dbReference type="SMART" id="SM00650">
    <property type="entry name" value="rADc"/>
    <property type="match status" value="1"/>
</dbReference>
<dbReference type="Proteomes" id="UP000031599">
    <property type="component" value="Unassembled WGS sequence"/>
</dbReference>
<dbReference type="GO" id="GO:0003723">
    <property type="term" value="F:RNA binding"/>
    <property type="evidence" value="ECO:0007669"/>
    <property type="project" value="UniProtKB-UniRule"/>
</dbReference>
<comment type="function">
    <text evidence="7">Specifically dimethylates two adjacent adenosines (A1518 and A1519) in the loop of a conserved hairpin near the 3'-end of 16S rRNA in the 30S particle. May play a critical role in biogenesis of 30S subunits.</text>
</comment>